<keyword evidence="2" id="KW-1185">Reference proteome</keyword>
<reference evidence="1 2" key="1">
    <citation type="journal article" date="2021" name="Hortic Res">
        <title>High-quality reference genome and annotation aids understanding of berry development for evergreen blueberry (Vaccinium darrowii).</title>
        <authorList>
            <person name="Yu J."/>
            <person name="Hulse-Kemp A.M."/>
            <person name="Babiker E."/>
            <person name="Staton M."/>
        </authorList>
    </citation>
    <scope>NUCLEOTIDE SEQUENCE [LARGE SCALE GENOMIC DNA]</scope>
    <source>
        <strain evidence="2">cv. NJ 8807/NJ 8810</strain>
        <tissue evidence="1">Young leaf</tissue>
    </source>
</reference>
<proteinExistence type="predicted"/>
<accession>A0ACB7YSM1</accession>
<organism evidence="1 2">
    <name type="scientific">Vaccinium darrowii</name>
    <dbReference type="NCBI Taxonomy" id="229202"/>
    <lineage>
        <taxon>Eukaryota</taxon>
        <taxon>Viridiplantae</taxon>
        <taxon>Streptophyta</taxon>
        <taxon>Embryophyta</taxon>
        <taxon>Tracheophyta</taxon>
        <taxon>Spermatophyta</taxon>
        <taxon>Magnoliopsida</taxon>
        <taxon>eudicotyledons</taxon>
        <taxon>Gunneridae</taxon>
        <taxon>Pentapetalae</taxon>
        <taxon>asterids</taxon>
        <taxon>Ericales</taxon>
        <taxon>Ericaceae</taxon>
        <taxon>Vaccinioideae</taxon>
        <taxon>Vaccinieae</taxon>
        <taxon>Vaccinium</taxon>
    </lineage>
</organism>
<dbReference type="EMBL" id="CM037153">
    <property type="protein sequence ID" value="KAH7856667.1"/>
    <property type="molecule type" value="Genomic_DNA"/>
</dbReference>
<name>A0ACB7YSM1_9ERIC</name>
<comment type="caution">
    <text evidence="1">The sequence shown here is derived from an EMBL/GenBank/DDBJ whole genome shotgun (WGS) entry which is preliminary data.</text>
</comment>
<evidence type="ECO:0000313" key="2">
    <source>
        <dbReference type="Proteomes" id="UP000828048"/>
    </source>
</evidence>
<dbReference type="Proteomes" id="UP000828048">
    <property type="component" value="Chromosome 3"/>
</dbReference>
<gene>
    <name evidence="1" type="ORF">Vadar_004039</name>
</gene>
<sequence>MGERPTHLVDHDPHRRRCRQSDRLHLQRASNRVKFNDVNGNHVGLDLDSMVSAQLGDLATIDVDLKSGDGGDHTRAISWRVLPAVGSWLPGSSPIFAASSSPLY</sequence>
<protein>
    <submittedName>
        <fullName evidence="1">Uncharacterized protein</fullName>
    </submittedName>
</protein>
<evidence type="ECO:0000313" key="1">
    <source>
        <dbReference type="EMBL" id="KAH7856667.1"/>
    </source>
</evidence>